<keyword evidence="5 7" id="KW-0472">Membrane</keyword>
<evidence type="ECO:0000256" key="1">
    <source>
        <dbReference type="ARBA" id="ARBA00004141"/>
    </source>
</evidence>
<feature type="transmembrane region" description="Helical" evidence="7">
    <location>
        <begin position="6"/>
        <end position="24"/>
    </location>
</feature>
<comment type="similarity">
    <text evidence="2">Belongs to the LIMR family.</text>
</comment>
<organism evidence="8">
    <name type="scientific">Hordeum vulgare subsp. vulgare</name>
    <name type="common">Domesticated barley</name>
    <dbReference type="NCBI Taxonomy" id="112509"/>
    <lineage>
        <taxon>Eukaryota</taxon>
        <taxon>Viridiplantae</taxon>
        <taxon>Streptophyta</taxon>
        <taxon>Embryophyta</taxon>
        <taxon>Tracheophyta</taxon>
        <taxon>Spermatophyta</taxon>
        <taxon>Magnoliopsida</taxon>
        <taxon>Liliopsida</taxon>
        <taxon>Poales</taxon>
        <taxon>Poaceae</taxon>
        <taxon>BOP clade</taxon>
        <taxon>Pooideae</taxon>
        <taxon>Triticodae</taxon>
        <taxon>Triticeae</taxon>
        <taxon>Hordeinae</taxon>
        <taxon>Hordeum</taxon>
    </lineage>
</organism>
<proteinExistence type="evidence at transcript level"/>
<feature type="region of interest" description="Disordered" evidence="6">
    <location>
        <begin position="600"/>
        <end position="619"/>
    </location>
</feature>
<dbReference type="PANTHER" id="PTHR21355:SF0">
    <property type="entry name" value="G-PROTEIN COUPLED RECEPTOR-ASSOCIATED PROTEIN LMBRD2"/>
    <property type="match status" value="1"/>
</dbReference>
<feature type="transmembrane region" description="Helical" evidence="7">
    <location>
        <begin position="352"/>
        <end position="374"/>
    </location>
</feature>
<evidence type="ECO:0000256" key="4">
    <source>
        <dbReference type="ARBA" id="ARBA00022989"/>
    </source>
</evidence>
<reference evidence="8" key="1">
    <citation type="journal article" date="2011" name="Plant Physiol.">
        <title>Comprehensive sequence analysis of 24,783 barley full-length cDNAs derived from 12 clone libraries.</title>
        <authorList>
            <person name="Matsumoto T."/>
            <person name="Tanaka T."/>
            <person name="Sakai H."/>
            <person name="Amano N."/>
            <person name="Kanamori H."/>
            <person name="Kurita K."/>
            <person name="Kikuta A."/>
            <person name="Kamiya K."/>
            <person name="Yamamoto M."/>
            <person name="Ikawa H."/>
            <person name="Fujii N."/>
            <person name="Hori K."/>
            <person name="Itoh T."/>
            <person name="Sato K."/>
        </authorList>
    </citation>
    <scope>NUCLEOTIDE SEQUENCE</scope>
    <source>
        <tissue evidence="8">Shoot and root</tissue>
    </source>
</reference>
<feature type="transmembrane region" description="Helical" evidence="7">
    <location>
        <begin position="134"/>
        <end position="154"/>
    </location>
</feature>
<dbReference type="InterPro" id="IPR006876">
    <property type="entry name" value="LMBR1-like_membr_prot"/>
</dbReference>
<name>F2E4Y1_HORVV</name>
<evidence type="ECO:0000256" key="5">
    <source>
        <dbReference type="ARBA" id="ARBA00023136"/>
    </source>
</evidence>
<accession>F2E4Y1</accession>
<feature type="transmembrane region" description="Helical" evidence="7">
    <location>
        <begin position="160"/>
        <end position="182"/>
    </location>
</feature>
<comment type="subcellular location">
    <subcellularLocation>
        <location evidence="1">Membrane</location>
        <topology evidence="1">Multi-pass membrane protein</topology>
    </subcellularLocation>
</comment>
<dbReference type="PANTHER" id="PTHR21355">
    <property type="entry name" value="G-PROTEIN COUPLED RECEPTOR-ASSOCIATED PROTEIN LMBRD2"/>
    <property type="match status" value="1"/>
</dbReference>
<sequence length="619" mass="70856">MWVIVVIEAVAVAALVLYLYHIYASYDRRPWYVTAAVLVGWYASFSLVVLIPTDVTSTRHEDCLKLYNSTSATKSPCEMPWLYLSNDVRRALWEVLYWTTFVTTWAVYPMMQEYTCAGDFTPWEKLKTAIRENLIFYGIAGGIGIVGLIYIGIAQSLTAMSLYSLVIGLSNTWGLFLLMFFIGHGCVEIPRNLWHKSNNALQLRYLQYELAALDQSLADADAHLTKIMRKIRSMDQRCPQADPHRPYVDKIISHCPPQFGLMSDGAGHTTISYSNLVKIHMKLMRADHNARLNKAIYEHVLRRALDLQDVLDSVGESRIKWTVPPQRYNQCIPLQETAEFYWHTYVRNWSRLFAFFICIALSVTLVWCEVTFFYTGHDLSLYSLMVHSTSVHDVSLQLLVFVPVLYMCTCSTWSLFSLRFFNFYRLIPNQHTDSASLIFSATYLSRLTAPLVYNFMNIIHISDSAFVKVMGQGVVLETFNQYFPIVVLLICLATFFRLYQRALEFFDAPQFQFDDDFHHDNIDTGRDILVRERARLTRRAGPRDPVLPLHKVRGHAHKNSDSETKSLVTESWQDAEERLGNDNSLSRIISRVKTGMDSMRIGAPAGSGGDGNVQYGTSL</sequence>
<feature type="transmembrane region" description="Helical" evidence="7">
    <location>
        <begin position="394"/>
        <end position="416"/>
    </location>
</feature>
<evidence type="ECO:0000256" key="3">
    <source>
        <dbReference type="ARBA" id="ARBA00022692"/>
    </source>
</evidence>
<evidence type="ECO:0000256" key="2">
    <source>
        <dbReference type="ARBA" id="ARBA00010487"/>
    </source>
</evidence>
<feature type="transmembrane region" description="Helical" evidence="7">
    <location>
        <begin position="437"/>
        <end position="461"/>
    </location>
</feature>
<dbReference type="EMBL" id="AK371205">
    <property type="protein sequence ID" value="BAK02403.1"/>
    <property type="molecule type" value="mRNA"/>
</dbReference>
<feature type="transmembrane region" description="Helical" evidence="7">
    <location>
        <begin position="31"/>
        <end position="51"/>
    </location>
</feature>
<keyword evidence="3 7" id="KW-0812">Transmembrane</keyword>
<feature type="transmembrane region" description="Helical" evidence="7">
    <location>
        <begin position="481"/>
        <end position="499"/>
    </location>
</feature>
<evidence type="ECO:0000256" key="6">
    <source>
        <dbReference type="SAM" id="MobiDB-lite"/>
    </source>
</evidence>
<dbReference type="InterPro" id="IPR051584">
    <property type="entry name" value="GPCR-associated_LMBR1"/>
</dbReference>
<dbReference type="Pfam" id="PF04791">
    <property type="entry name" value="LMBR1"/>
    <property type="match status" value="1"/>
</dbReference>
<evidence type="ECO:0000256" key="7">
    <source>
        <dbReference type="SAM" id="Phobius"/>
    </source>
</evidence>
<dbReference type="AlphaFoldDB" id="F2E4Y1"/>
<dbReference type="GO" id="GO:0016020">
    <property type="term" value="C:membrane"/>
    <property type="evidence" value="ECO:0007669"/>
    <property type="project" value="UniProtKB-SubCell"/>
</dbReference>
<evidence type="ECO:0000313" key="8">
    <source>
        <dbReference type="EMBL" id="BAK02403.1"/>
    </source>
</evidence>
<protein>
    <submittedName>
        <fullName evidence="8">Predicted protein</fullName>
    </submittedName>
</protein>
<keyword evidence="4 7" id="KW-1133">Transmembrane helix</keyword>